<protein>
    <submittedName>
        <fullName evidence="3">Uncharacterized protein LOC34621095</fullName>
    </submittedName>
</protein>
<feature type="compositionally biased region" description="Low complexity" evidence="1">
    <location>
        <begin position="261"/>
        <end position="281"/>
    </location>
</feature>
<dbReference type="AlphaFoldDB" id="A0A6P6RSK6"/>
<name>A0A6P6RSK6_9EIME</name>
<keyword evidence="2" id="KW-1185">Reference proteome</keyword>
<evidence type="ECO:0000256" key="1">
    <source>
        <dbReference type="SAM" id="MobiDB-lite"/>
    </source>
</evidence>
<reference evidence="3" key="1">
    <citation type="submission" date="2025-08" db="UniProtKB">
        <authorList>
            <consortium name="RefSeq"/>
        </authorList>
    </citation>
    <scope>IDENTIFICATION</scope>
</reference>
<feature type="region of interest" description="Disordered" evidence="1">
    <location>
        <begin position="1"/>
        <end position="108"/>
    </location>
</feature>
<feature type="compositionally biased region" description="Low complexity" evidence="1">
    <location>
        <begin position="235"/>
        <end position="248"/>
    </location>
</feature>
<organism evidence="2 3">
    <name type="scientific">Cyclospora cayetanensis</name>
    <dbReference type="NCBI Taxonomy" id="88456"/>
    <lineage>
        <taxon>Eukaryota</taxon>
        <taxon>Sar</taxon>
        <taxon>Alveolata</taxon>
        <taxon>Apicomplexa</taxon>
        <taxon>Conoidasida</taxon>
        <taxon>Coccidia</taxon>
        <taxon>Eucoccidiorida</taxon>
        <taxon>Eimeriorina</taxon>
        <taxon>Eimeriidae</taxon>
        <taxon>Cyclospora</taxon>
    </lineage>
</organism>
<dbReference type="RefSeq" id="XP_026190801.1">
    <property type="nucleotide sequence ID" value="XM_026335016.1"/>
</dbReference>
<accession>A0A6P6RSK6</accession>
<proteinExistence type="predicted"/>
<gene>
    <name evidence="3" type="primary">LOC34621095</name>
</gene>
<evidence type="ECO:0000313" key="3">
    <source>
        <dbReference type="RefSeq" id="XP_026190801.1"/>
    </source>
</evidence>
<feature type="compositionally biased region" description="Pro residues" evidence="1">
    <location>
        <begin position="314"/>
        <end position="323"/>
    </location>
</feature>
<feature type="compositionally biased region" description="Low complexity" evidence="1">
    <location>
        <begin position="89"/>
        <end position="103"/>
    </location>
</feature>
<dbReference type="GeneID" id="34621095"/>
<feature type="compositionally biased region" description="Basic residues" evidence="1">
    <location>
        <begin position="63"/>
        <end position="78"/>
    </location>
</feature>
<feature type="region of interest" description="Disordered" evidence="1">
    <location>
        <begin position="261"/>
        <end position="323"/>
    </location>
</feature>
<sequence>MLAEEPIPGGYLEDSMEAPRAVGEQQSSVEVPATHFTATEDQSHQDEFEEAQDDSSPFTACSRRGRKSSRKRPRLSRKQVKDEVTEQIPGVTSEAAAEAAVGPPSAPYPTPQGVCMQNAQWLPLQQKNEPMELRGPIGAAEGPPTEAEVRALISFLIRKPLNILKLAPCLMQEVERAWWRTRQQQQQGQEGQLQQQNQIKGLSQLETSEQSDGLIKQDLSASPIEGLTGGAPVDAADTSQSPSAASASACGISTFAAAESYAGEADAAAASASSRSTLDSSPKLAVEGGPAGPPVGHPPGPGMPHMRPRVASTGPPPLEWIGG</sequence>
<dbReference type="Proteomes" id="UP000515125">
    <property type="component" value="Unplaced"/>
</dbReference>
<dbReference type="OrthoDB" id="349276at2759"/>
<evidence type="ECO:0000313" key="2">
    <source>
        <dbReference type="Proteomes" id="UP000515125"/>
    </source>
</evidence>
<feature type="compositionally biased region" description="Pro residues" evidence="1">
    <location>
        <begin position="291"/>
        <end position="302"/>
    </location>
</feature>
<feature type="region of interest" description="Disordered" evidence="1">
    <location>
        <begin position="222"/>
        <end position="248"/>
    </location>
</feature>